<evidence type="ECO:0000313" key="6">
    <source>
        <dbReference type="EMBL" id="JAT58485.1"/>
    </source>
</evidence>
<dbReference type="Gene3D" id="3.40.50.300">
    <property type="entry name" value="P-loop containing nucleotide triphosphate hydrolases"/>
    <property type="match status" value="1"/>
</dbReference>
<feature type="transmembrane region" description="Helical" evidence="3">
    <location>
        <begin position="7"/>
        <end position="28"/>
    </location>
</feature>
<dbReference type="EMBL" id="GDJX01009451">
    <property type="protein sequence ID" value="JAT58485.1"/>
    <property type="molecule type" value="Transcribed_RNA"/>
</dbReference>
<dbReference type="InterPro" id="IPR003959">
    <property type="entry name" value="ATPase_AAA_core"/>
</dbReference>
<organism evidence="6">
    <name type="scientific">Anthurium amnicola</name>
    <dbReference type="NCBI Taxonomy" id="1678845"/>
    <lineage>
        <taxon>Eukaryota</taxon>
        <taxon>Viridiplantae</taxon>
        <taxon>Streptophyta</taxon>
        <taxon>Embryophyta</taxon>
        <taxon>Tracheophyta</taxon>
        <taxon>Spermatophyta</taxon>
        <taxon>Magnoliopsida</taxon>
        <taxon>Liliopsida</taxon>
        <taxon>Araceae</taxon>
        <taxon>Pothoideae</taxon>
        <taxon>Potheae</taxon>
        <taxon>Anthurium</taxon>
    </lineage>
</organism>
<dbReference type="InterPro" id="IPR050747">
    <property type="entry name" value="Mitochondrial_chaperone_BCS1"/>
</dbReference>
<keyword evidence="3" id="KW-0812">Transmembrane</keyword>
<dbReference type="GO" id="GO:0016887">
    <property type="term" value="F:ATP hydrolysis activity"/>
    <property type="evidence" value="ECO:0007669"/>
    <property type="project" value="InterPro"/>
</dbReference>
<dbReference type="PANTHER" id="PTHR23070">
    <property type="entry name" value="BCS1 AAA-TYPE ATPASE"/>
    <property type="match status" value="1"/>
</dbReference>
<dbReference type="InterPro" id="IPR025753">
    <property type="entry name" value="AAA_N_dom"/>
</dbReference>
<keyword evidence="3" id="KW-0472">Membrane</keyword>
<dbReference type="InterPro" id="IPR027417">
    <property type="entry name" value="P-loop_NTPase"/>
</dbReference>
<keyword evidence="3" id="KW-1133">Transmembrane helix</keyword>
<evidence type="ECO:0000256" key="1">
    <source>
        <dbReference type="ARBA" id="ARBA00001946"/>
    </source>
</evidence>
<evidence type="ECO:0000256" key="2">
    <source>
        <dbReference type="ARBA" id="ARBA00022842"/>
    </source>
</evidence>
<dbReference type="SUPFAM" id="SSF52540">
    <property type="entry name" value="P-loop containing nucleoside triphosphate hydrolases"/>
    <property type="match status" value="1"/>
</dbReference>
<dbReference type="GO" id="GO:0005524">
    <property type="term" value="F:ATP binding"/>
    <property type="evidence" value="ECO:0007669"/>
    <property type="project" value="InterPro"/>
</dbReference>
<protein>
    <submittedName>
        <fullName evidence="6">Putative mitochondrial chaperone BCS1-B</fullName>
    </submittedName>
</protein>
<evidence type="ECO:0000259" key="4">
    <source>
        <dbReference type="Pfam" id="PF00004"/>
    </source>
</evidence>
<evidence type="ECO:0000256" key="3">
    <source>
        <dbReference type="SAM" id="Phobius"/>
    </source>
</evidence>
<name>A0A1D1YV31_9ARAE</name>
<gene>
    <name evidence="6" type="primary">bcsl1b_9</name>
    <name evidence="6" type="ORF">g.118679</name>
</gene>
<reference evidence="6" key="1">
    <citation type="submission" date="2015-07" db="EMBL/GenBank/DDBJ databases">
        <title>Transcriptome Assembly of Anthurium amnicola.</title>
        <authorList>
            <person name="Suzuki J."/>
        </authorList>
    </citation>
    <scope>NUCLEOTIDE SEQUENCE</scope>
</reference>
<proteinExistence type="predicted"/>
<dbReference type="Pfam" id="PF00004">
    <property type="entry name" value="AAA"/>
    <property type="match status" value="1"/>
</dbReference>
<sequence length="266" mass="30869">MAVVDERWGLGSILASVMFLWMAVRQYWPQQLDGHLSRWTSKLVPYVYPYVQISFPEHVGERLNRSEAYAAIESYLGATCGGGARRLRAEMGKDSSKLVLSMDEHEEVTDAFEGATFWWASVTIGTSSPRFSFYPAPEEKRHYRLTFHRRHRALASERYLPHVMAKGRDIDVRRRQRKLYTNSPSRDAEYRRHLWSHVPFEHPATFDTVAMDPEKKRDIIQDLITFQESKEYYARIGKPWKRGYLLYGPPGTGKSTMVAAIANFLE</sequence>
<evidence type="ECO:0000259" key="5">
    <source>
        <dbReference type="Pfam" id="PF14363"/>
    </source>
</evidence>
<keyword evidence="2" id="KW-0460">Magnesium</keyword>
<comment type="cofactor">
    <cofactor evidence="1">
        <name>Mg(2+)</name>
        <dbReference type="ChEBI" id="CHEBI:18420"/>
    </cofactor>
</comment>
<feature type="domain" description="AAA-type ATPase N-terminal" evidence="5">
    <location>
        <begin position="29"/>
        <end position="122"/>
    </location>
</feature>
<feature type="domain" description="ATPase AAA-type core" evidence="4">
    <location>
        <begin position="244"/>
        <end position="264"/>
    </location>
</feature>
<accession>A0A1D1YV31</accession>
<dbReference type="Pfam" id="PF14363">
    <property type="entry name" value="AAA_assoc"/>
    <property type="match status" value="1"/>
</dbReference>
<dbReference type="AlphaFoldDB" id="A0A1D1YV31"/>
<feature type="non-terminal residue" evidence="6">
    <location>
        <position position="266"/>
    </location>
</feature>